<organism evidence="2 3">
    <name type="scientific">Paragemmobacter ruber</name>
    <dbReference type="NCBI Taxonomy" id="1985673"/>
    <lineage>
        <taxon>Bacteria</taxon>
        <taxon>Pseudomonadati</taxon>
        <taxon>Pseudomonadota</taxon>
        <taxon>Alphaproteobacteria</taxon>
        <taxon>Rhodobacterales</taxon>
        <taxon>Paracoccaceae</taxon>
        <taxon>Paragemmobacter</taxon>
    </lineage>
</organism>
<comment type="caution">
    <text evidence="2">The sequence shown here is derived from an EMBL/GenBank/DDBJ whole genome shotgun (WGS) entry which is preliminary data.</text>
</comment>
<reference evidence="3" key="1">
    <citation type="submission" date="2020-01" db="EMBL/GenBank/DDBJ databases">
        <title>Sphingomonas sp. strain CSW-10.</title>
        <authorList>
            <person name="Chen W.-M."/>
        </authorList>
    </citation>
    <scope>NUCLEOTIDE SEQUENCE [LARGE SCALE GENOMIC DNA]</scope>
    <source>
        <strain evidence="3">CCP-1</strain>
    </source>
</reference>
<keyword evidence="3" id="KW-1185">Reference proteome</keyword>
<dbReference type="Proteomes" id="UP001517376">
    <property type="component" value="Unassembled WGS sequence"/>
</dbReference>
<evidence type="ECO:0000256" key="1">
    <source>
        <dbReference type="SAM" id="MobiDB-lite"/>
    </source>
</evidence>
<dbReference type="RefSeq" id="WP_161767095.1">
    <property type="nucleotide sequence ID" value="NZ_JAAATW010000002.1"/>
</dbReference>
<dbReference type="EMBL" id="JAAATW010000002">
    <property type="protein sequence ID" value="NBE08108.1"/>
    <property type="molecule type" value="Genomic_DNA"/>
</dbReference>
<gene>
    <name evidence="2" type="ORF">GU920_11215</name>
</gene>
<evidence type="ECO:0000313" key="2">
    <source>
        <dbReference type="EMBL" id="NBE08108.1"/>
    </source>
</evidence>
<proteinExistence type="predicted"/>
<protein>
    <submittedName>
        <fullName evidence="2">Uncharacterized protein</fullName>
    </submittedName>
</protein>
<name>A0ABW9Y6F3_9RHOB</name>
<feature type="region of interest" description="Disordered" evidence="1">
    <location>
        <begin position="17"/>
        <end position="58"/>
    </location>
</feature>
<sequence length="58" mass="6333">MGISTPKTPFNLAEFLSQKATPGARRKPAWNRPRAAAPTPDDTAETEAEPTRNAPRED</sequence>
<accession>A0ABW9Y6F3</accession>
<evidence type="ECO:0000313" key="3">
    <source>
        <dbReference type="Proteomes" id="UP001517376"/>
    </source>
</evidence>
<feature type="compositionally biased region" description="Low complexity" evidence="1">
    <location>
        <begin position="32"/>
        <end position="41"/>
    </location>
</feature>